<dbReference type="Gene3D" id="1.10.443.10">
    <property type="entry name" value="Intergrase catalytic core"/>
    <property type="match status" value="1"/>
</dbReference>
<dbReference type="Pfam" id="PF00589">
    <property type="entry name" value="Phage_integrase"/>
    <property type="match status" value="1"/>
</dbReference>
<dbReference type="InterPro" id="IPR044068">
    <property type="entry name" value="CB"/>
</dbReference>
<dbReference type="InterPro" id="IPR010998">
    <property type="entry name" value="Integrase_recombinase_N"/>
</dbReference>
<evidence type="ECO:0000313" key="9">
    <source>
        <dbReference type="Proteomes" id="UP000197535"/>
    </source>
</evidence>
<dbReference type="PANTHER" id="PTHR30349">
    <property type="entry name" value="PHAGE INTEGRASE-RELATED"/>
    <property type="match status" value="1"/>
</dbReference>
<dbReference type="GO" id="GO:0003677">
    <property type="term" value="F:DNA binding"/>
    <property type="evidence" value="ECO:0007669"/>
    <property type="project" value="UniProtKB-UniRule"/>
</dbReference>
<dbReference type="SUPFAM" id="SSF56349">
    <property type="entry name" value="DNA breaking-rejoining enzymes"/>
    <property type="match status" value="1"/>
</dbReference>
<gene>
    <name evidence="8" type="ORF">AYR66_17075</name>
</gene>
<feature type="domain" description="Core-binding (CB)" evidence="7">
    <location>
        <begin position="33"/>
        <end position="118"/>
    </location>
</feature>
<feature type="domain" description="Tyr recombinase" evidence="6">
    <location>
        <begin position="163"/>
        <end position="363"/>
    </location>
</feature>
<evidence type="ECO:0008006" key="10">
    <source>
        <dbReference type="Google" id="ProtNLM"/>
    </source>
</evidence>
<keyword evidence="9" id="KW-1185">Reference proteome</keyword>
<comment type="similarity">
    <text evidence="1">Belongs to the 'phage' integrase family.</text>
</comment>
<evidence type="ECO:0000256" key="4">
    <source>
        <dbReference type="ARBA" id="ARBA00023172"/>
    </source>
</evidence>
<name>A0A254TEG3_9BURK</name>
<protein>
    <recommendedName>
        <fullName evidence="10">Integrase</fullName>
    </recommendedName>
</protein>
<dbReference type="PANTHER" id="PTHR30349:SF64">
    <property type="entry name" value="PROPHAGE INTEGRASE INTD-RELATED"/>
    <property type="match status" value="1"/>
</dbReference>
<dbReference type="Pfam" id="PF02899">
    <property type="entry name" value="Phage_int_SAM_1"/>
    <property type="match status" value="1"/>
</dbReference>
<dbReference type="GO" id="GO:0015074">
    <property type="term" value="P:DNA integration"/>
    <property type="evidence" value="ECO:0007669"/>
    <property type="project" value="UniProtKB-KW"/>
</dbReference>
<dbReference type="Gene3D" id="1.10.150.130">
    <property type="match status" value="1"/>
</dbReference>
<dbReference type="InterPro" id="IPR002104">
    <property type="entry name" value="Integrase_catalytic"/>
</dbReference>
<dbReference type="InterPro" id="IPR011010">
    <property type="entry name" value="DNA_brk_join_enz"/>
</dbReference>
<proteinExistence type="inferred from homology"/>
<dbReference type="AlphaFoldDB" id="A0A254TEG3"/>
<evidence type="ECO:0000256" key="3">
    <source>
        <dbReference type="ARBA" id="ARBA00023125"/>
    </source>
</evidence>
<dbReference type="GO" id="GO:0006310">
    <property type="term" value="P:DNA recombination"/>
    <property type="evidence" value="ECO:0007669"/>
    <property type="project" value="UniProtKB-KW"/>
</dbReference>
<dbReference type="CDD" id="cd00397">
    <property type="entry name" value="DNA_BRE_C"/>
    <property type="match status" value="1"/>
</dbReference>
<dbReference type="EMBL" id="LSTO01000001">
    <property type="protein sequence ID" value="OWW20925.1"/>
    <property type="molecule type" value="Genomic_DNA"/>
</dbReference>
<dbReference type="PROSITE" id="PS51900">
    <property type="entry name" value="CB"/>
    <property type="match status" value="1"/>
</dbReference>
<evidence type="ECO:0000256" key="5">
    <source>
        <dbReference type="PROSITE-ProRule" id="PRU01248"/>
    </source>
</evidence>
<dbReference type="InterPro" id="IPR013762">
    <property type="entry name" value="Integrase-like_cat_sf"/>
</dbReference>
<keyword evidence="4" id="KW-0233">DNA recombination</keyword>
<dbReference type="InterPro" id="IPR050090">
    <property type="entry name" value="Tyrosine_recombinase_XerCD"/>
</dbReference>
<comment type="caution">
    <text evidence="8">The sequence shown here is derived from an EMBL/GenBank/DDBJ whole genome shotgun (WGS) entry which is preliminary data.</text>
</comment>
<reference evidence="8 9" key="1">
    <citation type="submission" date="2016-02" db="EMBL/GenBank/DDBJ databases">
        <authorList>
            <person name="Wen L."/>
            <person name="He K."/>
            <person name="Yang H."/>
        </authorList>
    </citation>
    <scope>NUCLEOTIDE SEQUENCE [LARGE SCALE GENOMIC DNA]</scope>
    <source>
        <strain evidence="8 9">TSA40</strain>
    </source>
</reference>
<evidence type="ECO:0000256" key="2">
    <source>
        <dbReference type="ARBA" id="ARBA00022908"/>
    </source>
</evidence>
<dbReference type="InterPro" id="IPR004107">
    <property type="entry name" value="Integrase_SAM-like_N"/>
</dbReference>
<organism evidence="8 9">
    <name type="scientific">Noviherbaspirillum denitrificans</name>
    <dbReference type="NCBI Taxonomy" id="1968433"/>
    <lineage>
        <taxon>Bacteria</taxon>
        <taxon>Pseudomonadati</taxon>
        <taxon>Pseudomonadota</taxon>
        <taxon>Betaproteobacteria</taxon>
        <taxon>Burkholderiales</taxon>
        <taxon>Oxalobacteraceae</taxon>
        <taxon>Noviherbaspirillum</taxon>
    </lineage>
</organism>
<evidence type="ECO:0000259" key="6">
    <source>
        <dbReference type="PROSITE" id="PS51898"/>
    </source>
</evidence>
<sequence length="379" mass="43267">MRLIHSTDEFQLSQQPYPDVPILLDRNGAIVVPALQFLIHQCLHRGRVRSAATWTAYGEALYDYFGYLEGAGHAWEQRQKAGIPSILARYRDWALKRNKESTVNFRLRLVVRFYRWARDRGLIGELPFDDEAVVRRAGGGMLVHAQRLTSTTSPDILLKQRREVFPVLSKGQVAEVLHAVAGNPTHYLIVLLGLQTGLRRMELATFPEHYVMNGGMAGPDRRVFPVLLDPAHVQIKGRQKRTIHLTRHLLDQLWQYRHTYRPMLARRHGGAEPATLFLTADGGPFTNGGMGKIFEAISRRVGYKVHCHMLRHTYATHTLHALRSAMNIGNALLYLRERMGHSHISTTEKYLHYLEQIEDGVLNDYQREVDQLFAGGVTL</sequence>
<evidence type="ECO:0000256" key="1">
    <source>
        <dbReference type="ARBA" id="ARBA00008857"/>
    </source>
</evidence>
<accession>A0A254TEG3</accession>
<evidence type="ECO:0000259" key="7">
    <source>
        <dbReference type="PROSITE" id="PS51900"/>
    </source>
</evidence>
<dbReference type="PROSITE" id="PS51898">
    <property type="entry name" value="TYR_RECOMBINASE"/>
    <property type="match status" value="1"/>
</dbReference>
<dbReference type="Proteomes" id="UP000197535">
    <property type="component" value="Unassembled WGS sequence"/>
</dbReference>
<dbReference type="RefSeq" id="WP_088707782.1">
    <property type="nucleotide sequence ID" value="NZ_LSTO01000001.1"/>
</dbReference>
<evidence type="ECO:0000313" key="8">
    <source>
        <dbReference type="EMBL" id="OWW20925.1"/>
    </source>
</evidence>
<keyword evidence="3 5" id="KW-0238">DNA-binding</keyword>
<keyword evidence="2" id="KW-0229">DNA integration</keyword>